<evidence type="ECO:0000313" key="1">
    <source>
        <dbReference type="EMBL" id="QJW96877.1"/>
    </source>
</evidence>
<proteinExistence type="predicted"/>
<dbReference type="KEGG" id="ftj:FTUN_4437"/>
<dbReference type="AlphaFoldDB" id="A0A6M5YS14"/>
<dbReference type="RefSeq" id="WP_171472379.1">
    <property type="nucleotide sequence ID" value="NZ_CP053452.2"/>
</dbReference>
<organism evidence="1 2">
    <name type="scientific">Frigoriglobus tundricola</name>
    <dbReference type="NCBI Taxonomy" id="2774151"/>
    <lineage>
        <taxon>Bacteria</taxon>
        <taxon>Pseudomonadati</taxon>
        <taxon>Planctomycetota</taxon>
        <taxon>Planctomycetia</taxon>
        <taxon>Gemmatales</taxon>
        <taxon>Gemmataceae</taxon>
        <taxon>Frigoriglobus</taxon>
    </lineage>
</organism>
<keyword evidence="2" id="KW-1185">Reference proteome</keyword>
<accession>A0A6M5YS14</accession>
<name>A0A6M5YS14_9BACT</name>
<reference evidence="2" key="1">
    <citation type="submission" date="2020-05" db="EMBL/GenBank/DDBJ databases">
        <title>Frigoriglobus tundricola gen. nov., sp. nov., a psychrotolerant cellulolytic planctomycete of the family Gemmataceae with two divergent copies of 16S rRNA gene.</title>
        <authorList>
            <person name="Kulichevskaya I.S."/>
            <person name="Ivanova A.A."/>
            <person name="Naumoff D.G."/>
            <person name="Beletsky A.V."/>
            <person name="Rijpstra W.I.C."/>
            <person name="Sinninghe Damste J.S."/>
            <person name="Mardanov A.V."/>
            <person name="Ravin N.V."/>
            <person name="Dedysh S.N."/>
        </authorList>
    </citation>
    <scope>NUCLEOTIDE SEQUENCE [LARGE SCALE GENOMIC DNA]</scope>
    <source>
        <strain evidence="2">PL17</strain>
    </source>
</reference>
<evidence type="ECO:0008006" key="3">
    <source>
        <dbReference type="Google" id="ProtNLM"/>
    </source>
</evidence>
<sequence>MSDIELAITRVKALESLLEHALGATGKGLHEKVSSVQDRLPPQLVRKLRFVATVRNKIVHESAYTQIDDPGGFVRACDEAEAELRALTAPPQVINKGCFGLVAVAAGAALIAWRASA</sequence>
<protein>
    <recommendedName>
        <fullName evidence="3">DUF4145 domain-containing protein</fullName>
    </recommendedName>
</protein>
<evidence type="ECO:0000313" key="2">
    <source>
        <dbReference type="Proteomes" id="UP000503447"/>
    </source>
</evidence>
<dbReference type="EMBL" id="CP053452">
    <property type="protein sequence ID" value="QJW96877.1"/>
    <property type="molecule type" value="Genomic_DNA"/>
</dbReference>
<dbReference type="Proteomes" id="UP000503447">
    <property type="component" value="Chromosome"/>
</dbReference>
<gene>
    <name evidence="1" type="ORF">FTUN_4437</name>
</gene>